<dbReference type="OrthoDB" id="3215819at2"/>
<dbReference type="Pfam" id="PF04672">
    <property type="entry name" value="Methyltransf_19"/>
    <property type="match status" value="1"/>
</dbReference>
<reference evidence="2" key="1">
    <citation type="submission" date="2016-07" db="EMBL/GenBank/DDBJ databases">
        <title>Sequence Frankia sp. strain CcI1.17.</title>
        <authorList>
            <person name="Ghodhbane-Gtari F."/>
            <person name="Swanson E."/>
            <person name="Gueddou A."/>
            <person name="Morris K."/>
            <person name="Hezbri K."/>
            <person name="Ktari A."/>
            <person name="Nouioui I."/>
            <person name="Abebe-Akele F."/>
            <person name="Simpson S."/>
            <person name="Thomas K."/>
            <person name="Gtari M."/>
            <person name="Tisa L.S."/>
            <person name="Hurst S."/>
        </authorList>
    </citation>
    <scope>NUCLEOTIDE SEQUENCE [LARGE SCALE GENOMIC DNA]</scope>
    <source>
        <strain evidence="2">Cc1.17</strain>
    </source>
</reference>
<dbReference type="PIRSF" id="PIRSF017393">
    <property type="entry name" value="MTase_SAV2177"/>
    <property type="match status" value="1"/>
</dbReference>
<protein>
    <submittedName>
        <fullName evidence="1">Methyltransferase</fullName>
    </submittedName>
</protein>
<keyword evidence="2" id="KW-1185">Reference proteome</keyword>
<dbReference type="InterPro" id="IPR006764">
    <property type="entry name" value="SAM_dep_MeTrfase_SAV2177_type"/>
</dbReference>
<dbReference type="AlphaFoldDB" id="A0A1S1QDN9"/>
<sequence length="284" mass="30400">MTDSGDATRGYSSVAPDWTPGDVDLKTDVPHSARVYDYILGGKDNFAADRAAAEGIVKSWPHLPVSMRSNRNFMARVARVLATEYGFRQFLDIGTGLPTAPNLHDVVQEVAPASRILYVDNDPIVLVHARALLTSAKEGQTSYLDADFSDPEAILRSPELRKTLDLSQPVAVSIIAVVHFIVDDDVVRALIERIMAPLAPGSILALSTCTADSAPEEVGVGVAAYNASGIPLVSRDKARTEALFAGLELLDPGVVLVNHWHPDEAAAATDDAHVHMYGGIARKA</sequence>
<dbReference type="Gene3D" id="3.40.50.150">
    <property type="entry name" value="Vaccinia Virus protein VP39"/>
    <property type="match status" value="1"/>
</dbReference>
<evidence type="ECO:0000313" key="1">
    <source>
        <dbReference type="EMBL" id="OHV31591.1"/>
    </source>
</evidence>
<dbReference type="InterPro" id="IPR029063">
    <property type="entry name" value="SAM-dependent_MTases_sf"/>
</dbReference>
<name>A0A1S1QDN9_9ACTN</name>
<dbReference type="GO" id="GO:0032259">
    <property type="term" value="P:methylation"/>
    <property type="evidence" value="ECO:0007669"/>
    <property type="project" value="UniProtKB-KW"/>
</dbReference>
<keyword evidence="1" id="KW-0489">Methyltransferase</keyword>
<keyword evidence="1" id="KW-0808">Transferase</keyword>
<organism evidence="1 2">
    <name type="scientific">Parafrankia colletiae</name>
    <dbReference type="NCBI Taxonomy" id="573497"/>
    <lineage>
        <taxon>Bacteria</taxon>
        <taxon>Bacillati</taxon>
        <taxon>Actinomycetota</taxon>
        <taxon>Actinomycetes</taxon>
        <taxon>Frankiales</taxon>
        <taxon>Frankiaceae</taxon>
        <taxon>Parafrankia</taxon>
    </lineage>
</organism>
<dbReference type="SUPFAM" id="SSF53335">
    <property type="entry name" value="S-adenosyl-L-methionine-dependent methyltransferases"/>
    <property type="match status" value="1"/>
</dbReference>
<dbReference type="GO" id="GO:0008168">
    <property type="term" value="F:methyltransferase activity"/>
    <property type="evidence" value="ECO:0007669"/>
    <property type="project" value="UniProtKB-KW"/>
</dbReference>
<dbReference type="EMBL" id="MBLM01000143">
    <property type="protein sequence ID" value="OHV31591.1"/>
    <property type="molecule type" value="Genomic_DNA"/>
</dbReference>
<evidence type="ECO:0000313" key="2">
    <source>
        <dbReference type="Proteomes" id="UP000179627"/>
    </source>
</evidence>
<gene>
    <name evidence="1" type="ORF">CC117_25575</name>
</gene>
<comment type="caution">
    <text evidence="1">The sequence shown here is derived from an EMBL/GenBank/DDBJ whole genome shotgun (WGS) entry which is preliminary data.</text>
</comment>
<dbReference type="Proteomes" id="UP000179627">
    <property type="component" value="Unassembled WGS sequence"/>
</dbReference>
<accession>A0A1S1QDN9</accession>
<proteinExistence type="predicted"/>
<dbReference type="RefSeq" id="WP_071088239.1">
    <property type="nucleotide sequence ID" value="NZ_MBLM01000143.1"/>
</dbReference>